<evidence type="ECO:0000256" key="2">
    <source>
        <dbReference type="ARBA" id="ARBA00022505"/>
    </source>
</evidence>
<dbReference type="PANTHER" id="PTHR30632">
    <property type="entry name" value="MOLYBDATE-BINDING PERIPLASMIC PROTEIN"/>
    <property type="match status" value="1"/>
</dbReference>
<evidence type="ECO:0000256" key="3">
    <source>
        <dbReference type="ARBA" id="ARBA00022723"/>
    </source>
</evidence>
<keyword evidence="2 6" id="KW-0500">Molybdenum</keyword>
<evidence type="ECO:0000256" key="6">
    <source>
        <dbReference type="PIRSR" id="PIRSR004846-1"/>
    </source>
</evidence>
<evidence type="ECO:0000256" key="5">
    <source>
        <dbReference type="ARBA" id="ARBA00062515"/>
    </source>
</evidence>
<gene>
    <name evidence="7" type="ORF">FHR99_000582</name>
</gene>
<dbReference type="PANTHER" id="PTHR30632:SF14">
    <property type="entry name" value="TUNGSTATE_MOLYBDATE_CHROMATE-BINDING PROTEIN MODA"/>
    <property type="match status" value="1"/>
</dbReference>
<protein>
    <submittedName>
        <fullName evidence="7">Molybdate transport system substrate-binding protein</fullName>
    </submittedName>
</protein>
<keyword evidence="8" id="KW-1185">Reference proteome</keyword>
<dbReference type="GO" id="GO:0046872">
    <property type="term" value="F:metal ion binding"/>
    <property type="evidence" value="ECO:0007669"/>
    <property type="project" value="UniProtKB-KW"/>
</dbReference>
<dbReference type="GO" id="GO:0030973">
    <property type="term" value="F:molybdate ion binding"/>
    <property type="evidence" value="ECO:0007669"/>
    <property type="project" value="InterPro"/>
</dbReference>
<dbReference type="GO" id="GO:1901359">
    <property type="term" value="F:tungstate binding"/>
    <property type="evidence" value="ECO:0007669"/>
    <property type="project" value="UniProtKB-ARBA"/>
</dbReference>
<reference evidence="7 8" key="1">
    <citation type="submission" date="2020-08" db="EMBL/GenBank/DDBJ databases">
        <title>Genomic Encyclopedia of Type Strains, Phase III (KMG-III): the genomes of soil and plant-associated and newly described type strains.</title>
        <authorList>
            <person name="Whitman W."/>
        </authorList>
    </citation>
    <scope>NUCLEOTIDE SEQUENCE [LARGE SCALE GENOMIC DNA]</scope>
    <source>
        <strain evidence="7 8">CECT 8654</strain>
    </source>
</reference>
<dbReference type="InterPro" id="IPR044084">
    <property type="entry name" value="AvModA-like_subst-bd"/>
</dbReference>
<organism evidence="7 8">
    <name type="scientific">Litorivivens lipolytica</name>
    <dbReference type="NCBI Taxonomy" id="1524264"/>
    <lineage>
        <taxon>Bacteria</taxon>
        <taxon>Pseudomonadati</taxon>
        <taxon>Pseudomonadota</taxon>
        <taxon>Gammaproteobacteria</taxon>
        <taxon>Litorivivens</taxon>
    </lineage>
</organism>
<evidence type="ECO:0000256" key="1">
    <source>
        <dbReference type="ARBA" id="ARBA00009175"/>
    </source>
</evidence>
<dbReference type="InterPro" id="IPR050682">
    <property type="entry name" value="ModA/WtpA"/>
</dbReference>
<dbReference type="GO" id="GO:0015689">
    <property type="term" value="P:molybdate ion transport"/>
    <property type="evidence" value="ECO:0007669"/>
    <property type="project" value="InterPro"/>
</dbReference>
<evidence type="ECO:0000313" key="8">
    <source>
        <dbReference type="Proteomes" id="UP000537130"/>
    </source>
</evidence>
<dbReference type="NCBIfam" id="TIGR01256">
    <property type="entry name" value="modA"/>
    <property type="match status" value="1"/>
</dbReference>
<comment type="subunit">
    <text evidence="5">The complex is composed of two ATP-binding proteins (ModC), two transmembrane proteins (ModB) and a solute-binding protein (ModA).</text>
</comment>
<evidence type="ECO:0000256" key="4">
    <source>
        <dbReference type="ARBA" id="ARBA00022729"/>
    </source>
</evidence>
<dbReference type="FunFam" id="3.40.190.10:FF:000035">
    <property type="entry name" value="Molybdate ABC transporter substrate-binding protein"/>
    <property type="match status" value="1"/>
</dbReference>
<comment type="similarity">
    <text evidence="1">Belongs to the bacterial solute-binding protein ModA family.</text>
</comment>
<dbReference type="EMBL" id="JACHWY010000001">
    <property type="protein sequence ID" value="MBB3046346.1"/>
    <property type="molecule type" value="Genomic_DNA"/>
</dbReference>
<accession>A0A7W4W2Q1</accession>
<dbReference type="Gene3D" id="3.40.190.10">
    <property type="entry name" value="Periplasmic binding protein-like II"/>
    <property type="match status" value="2"/>
</dbReference>
<dbReference type="Pfam" id="PF13531">
    <property type="entry name" value="SBP_bac_11"/>
    <property type="match status" value="1"/>
</dbReference>
<keyword evidence="3 6" id="KW-0479">Metal-binding</keyword>
<proteinExistence type="inferred from homology"/>
<evidence type="ECO:0000313" key="7">
    <source>
        <dbReference type="EMBL" id="MBB3046346.1"/>
    </source>
</evidence>
<comment type="caution">
    <text evidence="7">The sequence shown here is derived from an EMBL/GenBank/DDBJ whole genome shotgun (WGS) entry which is preliminary data.</text>
</comment>
<feature type="binding site" evidence="6">
    <location>
        <position position="23"/>
    </location>
    <ligand>
        <name>molybdate</name>
        <dbReference type="ChEBI" id="CHEBI:36264"/>
    </ligand>
</feature>
<dbReference type="PIRSF" id="PIRSF004846">
    <property type="entry name" value="ModA"/>
    <property type="match status" value="1"/>
</dbReference>
<keyword evidence="4" id="KW-0732">Signal</keyword>
<dbReference type="CDD" id="cd13539">
    <property type="entry name" value="PBP2_AvModA"/>
    <property type="match status" value="1"/>
</dbReference>
<dbReference type="InterPro" id="IPR005950">
    <property type="entry name" value="ModA"/>
</dbReference>
<dbReference type="Proteomes" id="UP000537130">
    <property type="component" value="Unassembled WGS sequence"/>
</dbReference>
<sequence>MREIGAAFERETGHRVTLASGSSGKLYAQIRYGAPFDVFLSADREKPQALIDAGHALPDSRITYALGTLVLWSPGADDPLALLNTDFNRLALANPRLAPYGQAAEATLDKLNLLNATRPRWVQGENIAQAFQFVASGNAQLGFVALSQLREHPVSGGLWEVPAELHPPIRQDGVILNRSKNINISKALIGFFNSDSVREILSRYGYRQPESG</sequence>
<name>A0A7W4W2Q1_9GAMM</name>
<dbReference type="AlphaFoldDB" id="A0A7W4W2Q1"/>
<feature type="binding site" evidence="6">
    <location>
        <position position="127"/>
    </location>
    <ligand>
        <name>molybdate</name>
        <dbReference type="ChEBI" id="CHEBI:36264"/>
    </ligand>
</feature>
<dbReference type="SUPFAM" id="SSF53850">
    <property type="entry name" value="Periplasmic binding protein-like II"/>
    <property type="match status" value="1"/>
</dbReference>